<feature type="compositionally biased region" description="Gly residues" evidence="1">
    <location>
        <begin position="17"/>
        <end position="26"/>
    </location>
</feature>
<proteinExistence type="predicted"/>
<feature type="region of interest" description="Disordered" evidence="1">
    <location>
        <begin position="228"/>
        <end position="307"/>
    </location>
</feature>
<evidence type="ECO:0000256" key="2">
    <source>
        <dbReference type="SAM" id="Phobius"/>
    </source>
</evidence>
<reference evidence="5" key="1">
    <citation type="journal article" date="2019" name="Int. J. Syst. Evol. Microbiol.">
        <title>The Global Catalogue of Microorganisms (GCM) 10K type strain sequencing project: providing services to taxonomists for standard genome sequencing and annotation.</title>
        <authorList>
            <consortium name="The Broad Institute Genomics Platform"/>
            <consortium name="The Broad Institute Genome Sequencing Center for Infectious Disease"/>
            <person name="Wu L."/>
            <person name="Ma J."/>
        </authorList>
    </citation>
    <scope>NUCLEOTIDE SEQUENCE [LARGE SCALE GENOMIC DNA]</scope>
    <source>
        <strain evidence="5">JCM 3325</strain>
    </source>
</reference>
<sequence length="337" mass="31390">MTAGATVLGLVAMSGVGHAGTGGSTGSGSPLADLTGSLTGTVGGLTGALTGGGGSQASGAKQTSRPAPPAASRPSSTSPAKTRSVRKAAAPKSTSGGKGAATANPGKAAGKAKKGAEGAGKAAPGRLGVEITPDLDLKKQTASGRLAADVGLNTLLGPVGLKLETDGKLSAEDISIGDPEADGGVQIGATLGDTGLGMGAHGALSATPAGVDASGSVDVCVGAAGCAEAPTPPSPPSPPAPTPPSPPAPTPPGPPSPAPPGPSPELPDLPPSSPLLPDLPVAGMEPGATAAGIAPAPPKGLPITGADGIPLALLGLTAVAAGGVAVASTRRRKAQED</sequence>
<accession>A0ABP5XQX5</accession>
<evidence type="ECO:0000313" key="5">
    <source>
        <dbReference type="Proteomes" id="UP001501231"/>
    </source>
</evidence>
<feature type="compositionally biased region" description="Pro residues" evidence="1">
    <location>
        <begin position="230"/>
        <end position="274"/>
    </location>
</feature>
<keyword evidence="3" id="KW-0732">Signal</keyword>
<organism evidence="4 5">
    <name type="scientific">Actinomadura vinacea</name>
    <dbReference type="NCBI Taxonomy" id="115336"/>
    <lineage>
        <taxon>Bacteria</taxon>
        <taxon>Bacillati</taxon>
        <taxon>Actinomycetota</taxon>
        <taxon>Actinomycetes</taxon>
        <taxon>Streptosporangiales</taxon>
        <taxon>Thermomonosporaceae</taxon>
        <taxon>Actinomadura</taxon>
    </lineage>
</organism>
<dbReference type="Proteomes" id="UP001501231">
    <property type="component" value="Unassembled WGS sequence"/>
</dbReference>
<evidence type="ECO:0000256" key="3">
    <source>
        <dbReference type="SAM" id="SignalP"/>
    </source>
</evidence>
<evidence type="ECO:0000256" key="1">
    <source>
        <dbReference type="SAM" id="MobiDB-lite"/>
    </source>
</evidence>
<feature type="region of interest" description="Disordered" evidence="1">
    <location>
        <begin position="16"/>
        <end position="125"/>
    </location>
</feature>
<feature type="chain" id="PRO_5047123712" description="LPXTG cell wall anchor domain-containing protein" evidence="3">
    <location>
        <begin position="20"/>
        <end position="337"/>
    </location>
</feature>
<keyword evidence="2" id="KW-0472">Membrane</keyword>
<gene>
    <name evidence="4" type="ORF">GCM10010191_91570</name>
</gene>
<feature type="compositionally biased region" description="Low complexity" evidence="1">
    <location>
        <begin position="72"/>
        <end position="82"/>
    </location>
</feature>
<feature type="compositionally biased region" description="Low complexity" evidence="1">
    <location>
        <begin position="275"/>
        <end position="294"/>
    </location>
</feature>
<feature type="compositionally biased region" description="Low complexity" evidence="1">
    <location>
        <begin position="100"/>
        <end position="109"/>
    </location>
</feature>
<protein>
    <recommendedName>
        <fullName evidence="6">LPXTG cell wall anchor domain-containing protein</fullName>
    </recommendedName>
</protein>
<evidence type="ECO:0008006" key="6">
    <source>
        <dbReference type="Google" id="ProtNLM"/>
    </source>
</evidence>
<evidence type="ECO:0000313" key="4">
    <source>
        <dbReference type="EMBL" id="GAA2457503.1"/>
    </source>
</evidence>
<keyword evidence="2" id="KW-1133">Transmembrane helix</keyword>
<keyword evidence="2" id="KW-0812">Transmembrane</keyword>
<dbReference type="EMBL" id="BAAARW010000046">
    <property type="protein sequence ID" value="GAA2457503.1"/>
    <property type="molecule type" value="Genomic_DNA"/>
</dbReference>
<keyword evidence="5" id="KW-1185">Reference proteome</keyword>
<name>A0ABP5XQX5_9ACTN</name>
<comment type="caution">
    <text evidence="4">The sequence shown here is derived from an EMBL/GenBank/DDBJ whole genome shotgun (WGS) entry which is preliminary data.</text>
</comment>
<feature type="transmembrane region" description="Helical" evidence="2">
    <location>
        <begin position="308"/>
        <end position="327"/>
    </location>
</feature>
<feature type="compositionally biased region" description="Gly residues" evidence="1">
    <location>
        <begin position="41"/>
        <end position="56"/>
    </location>
</feature>
<feature type="signal peptide" evidence="3">
    <location>
        <begin position="1"/>
        <end position="19"/>
    </location>
</feature>